<comment type="caution">
    <text evidence="1">The sequence shown here is derived from an EMBL/GenBank/DDBJ whole genome shotgun (WGS) entry which is preliminary data.</text>
</comment>
<organism evidence="1 2">
    <name type="scientific">Nelumbo nucifera</name>
    <name type="common">Sacred lotus</name>
    <dbReference type="NCBI Taxonomy" id="4432"/>
    <lineage>
        <taxon>Eukaryota</taxon>
        <taxon>Viridiplantae</taxon>
        <taxon>Streptophyta</taxon>
        <taxon>Embryophyta</taxon>
        <taxon>Tracheophyta</taxon>
        <taxon>Spermatophyta</taxon>
        <taxon>Magnoliopsida</taxon>
        <taxon>Proteales</taxon>
        <taxon>Nelumbonaceae</taxon>
        <taxon>Nelumbo</taxon>
    </lineage>
</organism>
<name>A0A822XZJ9_NELNU</name>
<dbReference type="EMBL" id="DUZY01000001">
    <property type="protein sequence ID" value="DAD24641.1"/>
    <property type="molecule type" value="Genomic_DNA"/>
</dbReference>
<dbReference type="Proteomes" id="UP000607653">
    <property type="component" value="Unassembled WGS sequence"/>
</dbReference>
<evidence type="ECO:0000313" key="1">
    <source>
        <dbReference type="EMBL" id="DAD24641.1"/>
    </source>
</evidence>
<reference evidence="1 2" key="1">
    <citation type="journal article" date="2020" name="Mol. Biol. Evol.">
        <title>Distinct Expression and Methylation Patterns for Genes with Different Fates following a Single Whole-Genome Duplication in Flowering Plants.</title>
        <authorList>
            <person name="Shi T."/>
            <person name="Rahmani R.S."/>
            <person name="Gugger P.F."/>
            <person name="Wang M."/>
            <person name="Li H."/>
            <person name="Zhang Y."/>
            <person name="Li Z."/>
            <person name="Wang Q."/>
            <person name="Van de Peer Y."/>
            <person name="Marchal K."/>
            <person name="Chen J."/>
        </authorList>
    </citation>
    <scope>NUCLEOTIDE SEQUENCE [LARGE SCALE GENOMIC DNA]</scope>
    <source>
        <tissue evidence="1">Leaf</tissue>
    </source>
</reference>
<evidence type="ECO:0000313" key="2">
    <source>
        <dbReference type="Proteomes" id="UP000607653"/>
    </source>
</evidence>
<proteinExistence type="predicted"/>
<sequence length="100" mass="11205">MLNIFKNYEIDVSILDDFDFYEDHQKTIQERKKQQANLMVVPIVGGNEHQNPVSLSSDFIKQMTKRFAQVVRLEESGKEDLITEKGGSTVAAAMGAGVKS</sequence>
<accession>A0A822XZJ9</accession>
<dbReference type="AlphaFoldDB" id="A0A822XZJ9"/>
<keyword evidence="2" id="KW-1185">Reference proteome</keyword>
<gene>
    <name evidence="1" type="ORF">HUJ06_026105</name>
</gene>
<protein>
    <submittedName>
        <fullName evidence="1">Uncharacterized protein</fullName>
    </submittedName>
</protein>